<dbReference type="InterPro" id="IPR006426">
    <property type="entry name" value="Asn_synth_AEB"/>
</dbReference>
<dbReference type="RefSeq" id="WP_226582551.1">
    <property type="nucleotide sequence ID" value="NZ_BLAY01000048.1"/>
</dbReference>
<comment type="pathway">
    <text evidence="1">Amino-acid biosynthesis; L-asparagine biosynthesis; L-asparagine from L-aspartate (L-Gln route): step 1/1.</text>
</comment>
<dbReference type="InterPro" id="IPR001763">
    <property type="entry name" value="Rhodanese-like_dom"/>
</dbReference>
<dbReference type="GO" id="GO:0005829">
    <property type="term" value="C:cytosol"/>
    <property type="evidence" value="ECO:0007669"/>
    <property type="project" value="TreeGrafter"/>
</dbReference>
<dbReference type="Pfam" id="PF00733">
    <property type="entry name" value="Asn_synthase"/>
    <property type="match status" value="1"/>
</dbReference>
<evidence type="ECO:0000256" key="6">
    <source>
        <dbReference type="PIRSR" id="PIRSR001589-3"/>
    </source>
</evidence>
<dbReference type="Gene3D" id="3.60.20.10">
    <property type="entry name" value="Glutamine Phosphoribosylpyrophosphate, subunit 1, domain 1"/>
    <property type="match status" value="1"/>
</dbReference>
<gene>
    <name evidence="8" type="ORF">MiSe_33700</name>
</gene>
<dbReference type="Gene3D" id="3.40.50.620">
    <property type="entry name" value="HUPs"/>
    <property type="match status" value="1"/>
</dbReference>
<dbReference type="InterPro" id="IPR051786">
    <property type="entry name" value="ASN_synthetase/amidase"/>
</dbReference>
<dbReference type="AlphaFoldDB" id="A0AAV3X6W1"/>
<keyword evidence="9" id="KW-1185">Reference proteome</keyword>
<dbReference type="InterPro" id="IPR014729">
    <property type="entry name" value="Rossmann-like_a/b/a_fold"/>
</dbReference>
<comment type="catalytic activity">
    <reaction evidence="5">
        <text>L-aspartate + L-glutamine + ATP + H2O = L-asparagine + L-glutamate + AMP + diphosphate + H(+)</text>
        <dbReference type="Rhea" id="RHEA:12228"/>
        <dbReference type="ChEBI" id="CHEBI:15377"/>
        <dbReference type="ChEBI" id="CHEBI:15378"/>
        <dbReference type="ChEBI" id="CHEBI:29985"/>
        <dbReference type="ChEBI" id="CHEBI:29991"/>
        <dbReference type="ChEBI" id="CHEBI:30616"/>
        <dbReference type="ChEBI" id="CHEBI:33019"/>
        <dbReference type="ChEBI" id="CHEBI:58048"/>
        <dbReference type="ChEBI" id="CHEBI:58359"/>
        <dbReference type="ChEBI" id="CHEBI:456215"/>
        <dbReference type="EC" id="6.3.5.4"/>
    </reaction>
</comment>
<evidence type="ECO:0000259" key="7">
    <source>
        <dbReference type="PROSITE" id="PS50206"/>
    </source>
</evidence>
<feature type="site" description="Important for beta-aspartyl-AMP intermediate formation" evidence="6">
    <location>
        <position position="291"/>
    </location>
</feature>
<sequence length="553" mass="62570">MKPCHFIGYWGYQKDGSCVWEVNPTEATPEKLSENGIIAAISAGGFSDCPDAWVKVESDRLILGRDPFGRVPLYWTQVEQVIWFSSQFQQLLPIIKSPQVSIPALYGYSCFSYIPTPLSPVENIFAIPAGTELIFQGKPLKYTRRRLQEWREAPELIRDENLAVSQLQILLKDAIYRQISELPDSPVGVFLSGGIDSSVVAALLVQAGIKVRAYALDFGNDGYSELPYAEIVARYLDIPLVKVAATPKELKGAIAATAQALDIPFGDGVTTPLYLLNRVASQETAVIFNGENGDQLFAGWTNKPLIAGGIYNGVKPIEDFNQQYLRTFGRLYGYEAEIFSDRIYNEVQNLNPQSWLEDALDPSFCPSFFQRLRRATLMLKGAQNIQPRATNLSFACGLWVRSPFCDLPLTEWTFQLSGELCLQGACEKYILKRAVESWLPPEIVWREKRGMGVPLKIWYFNQLWSEIGQWLNPGVLRDEGRWQPHIAANIIAGKLGEGLQTRYIGNVIWMLIMWQAWRRSVLGEKASGQSLDHPFWLPPQVWKYGRRFLVWEN</sequence>
<dbReference type="CDD" id="cd01991">
    <property type="entry name" value="Asn_synthase_B_C"/>
    <property type="match status" value="1"/>
</dbReference>
<dbReference type="SUPFAM" id="SSF56235">
    <property type="entry name" value="N-terminal nucleophile aminohydrolases (Ntn hydrolases)"/>
    <property type="match status" value="1"/>
</dbReference>
<dbReference type="PANTHER" id="PTHR43284">
    <property type="entry name" value="ASPARAGINE SYNTHETASE (GLUTAMINE-HYDROLYZING)"/>
    <property type="match status" value="1"/>
</dbReference>
<organism evidence="8 9">
    <name type="scientific">Microseira wollei NIES-4236</name>
    <dbReference type="NCBI Taxonomy" id="2530354"/>
    <lineage>
        <taxon>Bacteria</taxon>
        <taxon>Bacillati</taxon>
        <taxon>Cyanobacteriota</taxon>
        <taxon>Cyanophyceae</taxon>
        <taxon>Oscillatoriophycideae</taxon>
        <taxon>Aerosakkonematales</taxon>
        <taxon>Aerosakkonemataceae</taxon>
        <taxon>Microseira</taxon>
    </lineage>
</organism>
<comment type="caution">
    <text evidence="8">The sequence shown here is derived from an EMBL/GenBank/DDBJ whole genome shotgun (WGS) entry which is preliminary data.</text>
</comment>
<dbReference type="PROSITE" id="PS50206">
    <property type="entry name" value="RHODANESE_3"/>
    <property type="match status" value="1"/>
</dbReference>
<proteinExistence type="inferred from homology"/>
<evidence type="ECO:0000256" key="5">
    <source>
        <dbReference type="ARBA" id="ARBA00048741"/>
    </source>
</evidence>
<dbReference type="EMBL" id="BLAY01000048">
    <property type="protein sequence ID" value="GET38612.1"/>
    <property type="molecule type" value="Genomic_DNA"/>
</dbReference>
<evidence type="ECO:0000313" key="8">
    <source>
        <dbReference type="EMBL" id="GET38612.1"/>
    </source>
</evidence>
<reference evidence="8" key="1">
    <citation type="submission" date="2019-10" db="EMBL/GenBank/DDBJ databases">
        <title>Draft genome sequece of Microseira wollei NIES-4236.</title>
        <authorList>
            <person name="Yamaguchi H."/>
            <person name="Suzuki S."/>
            <person name="Kawachi M."/>
        </authorList>
    </citation>
    <scope>NUCLEOTIDE SEQUENCE</scope>
    <source>
        <strain evidence="8">NIES-4236</strain>
    </source>
</reference>
<dbReference type="InterPro" id="IPR001962">
    <property type="entry name" value="Asn_synthase"/>
</dbReference>
<dbReference type="InterPro" id="IPR029055">
    <property type="entry name" value="Ntn_hydrolases_N"/>
</dbReference>
<name>A0AAV3X6W1_9CYAN</name>
<accession>A0AAV3X6W1</accession>
<evidence type="ECO:0000256" key="1">
    <source>
        <dbReference type="ARBA" id="ARBA00005187"/>
    </source>
</evidence>
<dbReference type="EC" id="6.3.5.4" evidence="3"/>
<feature type="domain" description="Rhodanese" evidence="7">
    <location>
        <begin position="183"/>
        <end position="232"/>
    </location>
</feature>
<evidence type="ECO:0000313" key="9">
    <source>
        <dbReference type="Proteomes" id="UP001050975"/>
    </source>
</evidence>
<comment type="similarity">
    <text evidence="2">Belongs to the asparagine synthetase family.</text>
</comment>
<keyword evidence="4" id="KW-0028">Amino-acid biosynthesis</keyword>
<dbReference type="GO" id="GO:0004066">
    <property type="term" value="F:asparagine synthase (glutamine-hydrolyzing) activity"/>
    <property type="evidence" value="ECO:0007669"/>
    <property type="project" value="UniProtKB-EC"/>
</dbReference>
<dbReference type="PANTHER" id="PTHR43284:SF1">
    <property type="entry name" value="ASPARAGINE SYNTHETASE"/>
    <property type="match status" value="1"/>
</dbReference>
<dbReference type="SUPFAM" id="SSF52402">
    <property type="entry name" value="Adenine nucleotide alpha hydrolases-like"/>
    <property type="match status" value="1"/>
</dbReference>
<protein>
    <recommendedName>
        <fullName evidence="3">asparagine synthase (glutamine-hydrolyzing)</fullName>
        <ecNumber evidence="3">6.3.5.4</ecNumber>
    </recommendedName>
</protein>
<evidence type="ECO:0000256" key="4">
    <source>
        <dbReference type="ARBA" id="ARBA00022888"/>
    </source>
</evidence>
<keyword evidence="4" id="KW-0061">Asparagine biosynthesis</keyword>
<dbReference type="PIRSF" id="PIRSF001589">
    <property type="entry name" value="Asn_synthetase_glu-h"/>
    <property type="match status" value="1"/>
</dbReference>
<evidence type="ECO:0000256" key="3">
    <source>
        <dbReference type="ARBA" id="ARBA00012737"/>
    </source>
</evidence>
<dbReference type="GO" id="GO:0006529">
    <property type="term" value="P:asparagine biosynthetic process"/>
    <property type="evidence" value="ECO:0007669"/>
    <property type="project" value="UniProtKB-KW"/>
</dbReference>
<evidence type="ECO:0000256" key="2">
    <source>
        <dbReference type="ARBA" id="ARBA00005752"/>
    </source>
</evidence>
<dbReference type="Proteomes" id="UP001050975">
    <property type="component" value="Unassembled WGS sequence"/>
</dbReference>